<comment type="caution">
    <text evidence="3">The sequence shown here is derived from an EMBL/GenBank/DDBJ whole genome shotgun (WGS) entry which is preliminary data.</text>
</comment>
<organism evidence="3 4">
    <name type="scientific">Roseovarius spongiae</name>
    <dbReference type="NCBI Taxonomy" id="2320272"/>
    <lineage>
        <taxon>Bacteria</taxon>
        <taxon>Pseudomonadati</taxon>
        <taxon>Pseudomonadota</taxon>
        <taxon>Alphaproteobacteria</taxon>
        <taxon>Rhodobacterales</taxon>
        <taxon>Roseobacteraceae</taxon>
        <taxon>Roseovarius</taxon>
    </lineage>
</organism>
<name>A0A3A8AWQ1_9RHOB</name>
<evidence type="ECO:0000313" key="3">
    <source>
        <dbReference type="EMBL" id="RKF16828.1"/>
    </source>
</evidence>
<comment type="function">
    <text evidence="2">Involved in fatty acylation of protoxin at internal lysine residues, thereby converting it to the active toxin.</text>
</comment>
<dbReference type="GO" id="GO:0016746">
    <property type="term" value="F:acyltransferase activity"/>
    <property type="evidence" value="ECO:0007669"/>
    <property type="project" value="UniProtKB-UniRule"/>
</dbReference>
<evidence type="ECO:0000313" key="4">
    <source>
        <dbReference type="Proteomes" id="UP000281128"/>
    </source>
</evidence>
<dbReference type="OrthoDB" id="5431564at2"/>
<dbReference type="RefSeq" id="WP_121164216.1">
    <property type="nucleotide sequence ID" value="NZ_RAPE01000001.1"/>
</dbReference>
<comment type="similarity">
    <text evidence="1 2">Belongs to the RTX toxin acyltransferase family.</text>
</comment>
<evidence type="ECO:0000256" key="2">
    <source>
        <dbReference type="RuleBase" id="RU368102"/>
    </source>
</evidence>
<comment type="subcellular location">
    <subcellularLocation>
        <location evidence="2">Cytoplasm</location>
    </subcellularLocation>
</comment>
<evidence type="ECO:0000256" key="1">
    <source>
        <dbReference type="ARBA" id="ARBA00005686"/>
    </source>
</evidence>
<keyword evidence="2" id="KW-0963">Cytoplasm</keyword>
<dbReference type="Proteomes" id="UP000281128">
    <property type="component" value="Unassembled WGS sequence"/>
</dbReference>
<accession>A0A3A8AWQ1</accession>
<reference evidence="3 4" key="1">
    <citation type="submission" date="2018-09" db="EMBL/GenBank/DDBJ databases">
        <title>Roseovarius spongiae sp. nov., isolated from a marine sponge.</title>
        <authorList>
            <person name="Zhuang L."/>
            <person name="Luo L."/>
        </authorList>
    </citation>
    <scope>NUCLEOTIDE SEQUENCE [LARGE SCALE GENOMIC DNA]</scope>
    <source>
        <strain evidence="3 4">HN-E21</strain>
    </source>
</reference>
<proteinExistence type="inferred from homology"/>
<keyword evidence="4" id="KW-1185">Reference proteome</keyword>
<sequence length="179" mass="19930">MENKQSAQSDLAGMTDARVARHREGIRAGLAEILPLLMLVKRYRHLSLADMEWLVVSPMLQNRIALARLTSEEEGARPALRGFAFWASLDAEAEAKVKEQIAAQVFPIRLRADEWRSGERVWLLDVVAETREIATQLFIKFGRSPEVNGPFSSHPIISKLVDNDVLGDVQISEPTKGAG</sequence>
<keyword evidence="2 3" id="KW-0012">Acyltransferase</keyword>
<keyword evidence="2 3" id="KW-0808">Transferase</keyword>
<dbReference type="AlphaFoldDB" id="A0A3A8AWQ1"/>
<gene>
    <name evidence="3" type="ORF">D6850_04625</name>
</gene>
<protein>
    <recommendedName>
        <fullName evidence="2">RTX toxin-activating lysine-acyltransferase</fullName>
        <ecNumber evidence="2">2.3.1.-</ecNumber>
    </recommendedName>
</protein>
<dbReference type="InterPro" id="IPR003996">
    <property type="entry name" value="RTX_toxin-activating_protC_bac"/>
</dbReference>
<dbReference type="EC" id="2.3.1.-" evidence="2"/>
<dbReference type="GO" id="GO:0005737">
    <property type="term" value="C:cytoplasm"/>
    <property type="evidence" value="ECO:0007669"/>
    <property type="project" value="UniProtKB-SubCell"/>
</dbReference>
<dbReference type="EMBL" id="RAPE01000001">
    <property type="protein sequence ID" value="RKF16828.1"/>
    <property type="molecule type" value="Genomic_DNA"/>
</dbReference>
<dbReference type="Pfam" id="PF02794">
    <property type="entry name" value="HlyC"/>
    <property type="match status" value="1"/>
</dbReference>
<dbReference type="GO" id="GO:0009404">
    <property type="term" value="P:toxin metabolic process"/>
    <property type="evidence" value="ECO:0007669"/>
    <property type="project" value="UniProtKB-UniRule"/>
</dbReference>
<dbReference type="GO" id="GO:0031640">
    <property type="term" value="P:killing of cells of another organism"/>
    <property type="evidence" value="ECO:0007669"/>
    <property type="project" value="UniProtKB-KW"/>
</dbReference>
<keyword evidence="2" id="KW-0204">Cytolysis</keyword>